<dbReference type="PANTHER" id="PTHR12993">
    <property type="entry name" value="N-ACETYLGLUCOSAMINYL-PHOSPHATIDYLINOSITOL DE-N-ACETYLASE-RELATED"/>
    <property type="match status" value="1"/>
</dbReference>
<name>A0ABT1ZGK2_9MICO</name>
<dbReference type="RefSeq" id="WP_258798910.1">
    <property type="nucleotide sequence ID" value="NZ_JANTHX010000007.1"/>
</dbReference>
<comment type="caution">
    <text evidence="2">The sequence shown here is derived from an EMBL/GenBank/DDBJ whole genome shotgun (WGS) entry which is preliminary data.</text>
</comment>
<dbReference type="Gene3D" id="3.40.50.10320">
    <property type="entry name" value="LmbE-like"/>
    <property type="match status" value="1"/>
</dbReference>
<dbReference type="PANTHER" id="PTHR12993:SF29">
    <property type="entry name" value="BLR3841 PROTEIN"/>
    <property type="match status" value="1"/>
</dbReference>
<reference evidence="2 3" key="1">
    <citation type="submission" date="2022-08" db="EMBL/GenBank/DDBJ databases">
        <authorList>
            <person name="Li F."/>
        </authorList>
    </citation>
    <scope>NUCLEOTIDE SEQUENCE [LARGE SCALE GENOMIC DNA]</scope>
    <source>
        <strain evidence="2 3">10F1B-8-1</strain>
    </source>
</reference>
<evidence type="ECO:0000256" key="1">
    <source>
        <dbReference type="ARBA" id="ARBA00022833"/>
    </source>
</evidence>
<evidence type="ECO:0000313" key="3">
    <source>
        <dbReference type="Proteomes" id="UP001205337"/>
    </source>
</evidence>
<proteinExistence type="predicted"/>
<keyword evidence="3" id="KW-1185">Reference proteome</keyword>
<evidence type="ECO:0000313" key="2">
    <source>
        <dbReference type="EMBL" id="MCS0499831.1"/>
    </source>
</evidence>
<sequence length="243" mass="26312">MSDQSPLLVVTAHPGDFVWRAGGAIALAVSRGQRAVIACLSFGERGESAAAWRAGKSLDEIKQIRRDEGQTAADALGAEVHFFDAGDYPLRESDELMERLIALYREVQPAVVLTHGERDPYNMDHPKAGEIALAARVLAQAPGVVGVGDVIGAPPVFAFEPHQPEVCGFIPDVLLDITSVWDTKVAAMDALVAQAHLVPYYTDLGKRRGVQAERNSGPNLGLPKDTRAEAFQRFYPQVTQELD</sequence>
<dbReference type="SUPFAM" id="SSF102588">
    <property type="entry name" value="LmbE-like"/>
    <property type="match status" value="1"/>
</dbReference>
<dbReference type="Proteomes" id="UP001205337">
    <property type="component" value="Unassembled WGS sequence"/>
</dbReference>
<dbReference type="InterPro" id="IPR024078">
    <property type="entry name" value="LmbE-like_dom_sf"/>
</dbReference>
<dbReference type="EMBL" id="JANTHX010000007">
    <property type="protein sequence ID" value="MCS0499831.1"/>
    <property type="molecule type" value="Genomic_DNA"/>
</dbReference>
<dbReference type="InterPro" id="IPR003737">
    <property type="entry name" value="GlcNAc_PI_deacetylase-related"/>
</dbReference>
<organism evidence="2 3">
    <name type="scientific">Protaetiibacter mangrovi</name>
    <dbReference type="NCBI Taxonomy" id="2970926"/>
    <lineage>
        <taxon>Bacteria</taxon>
        <taxon>Bacillati</taxon>
        <taxon>Actinomycetota</taxon>
        <taxon>Actinomycetes</taxon>
        <taxon>Micrococcales</taxon>
        <taxon>Microbacteriaceae</taxon>
        <taxon>Protaetiibacter</taxon>
    </lineage>
</organism>
<dbReference type="Pfam" id="PF02585">
    <property type="entry name" value="PIG-L"/>
    <property type="match status" value="1"/>
</dbReference>
<accession>A0ABT1ZGK2</accession>
<protein>
    <submittedName>
        <fullName evidence="2">PIG-L family deacetylase</fullName>
    </submittedName>
</protein>
<gene>
    <name evidence="2" type="ORF">NUH29_09750</name>
</gene>
<keyword evidence="1" id="KW-0862">Zinc</keyword>